<dbReference type="EMBL" id="MSFK01000014">
    <property type="protein sequence ID" value="PWY87153.1"/>
    <property type="molecule type" value="Genomic_DNA"/>
</dbReference>
<sequence length="152" mass="17015">MQESVSDLTVWVGNVPPMVCKGYESAEKIHRRGRMCLGQSSQAFVRNDSGRIEGHSSIPMKSIHLSKEISLRTYTQQEQYSFEESSTPSSADIHIPSMMHPHAARYQKYPSQNSSTSAPTHHQSDPPTTDPGVTRNNFLVCDENRKPADIRA</sequence>
<proteinExistence type="predicted"/>
<feature type="compositionally biased region" description="Basic and acidic residues" evidence="1">
    <location>
        <begin position="142"/>
        <end position="152"/>
    </location>
</feature>
<dbReference type="RefSeq" id="XP_025467361.1">
    <property type="nucleotide sequence ID" value="XM_025611739.1"/>
</dbReference>
<accession>A0A317WL85</accession>
<reference evidence="2 3" key="1">
    <citation type="submission" date="2016-12" db="EMBL/GenBank/DDBJ databases">
        <title>The genomes of Aspergillus section Nigri reveals drivers in fungal speciation.</title>
        <authorList>
            <consortium name="DOE Joint Genome Institute"/>
            <person name="Vesth T.C."/>
            <person name="Nybo J."/>
            <person name="Theobald S."/>
            <person name="Brandl J."/>
            <person name="Frisvad J.C."/>
            <person name="Nielsen K.F."/>
            <person name="Lyhne E.K."/>
            <person name="Kogle M.E."/>
            <person name="Kuo A."/>
            <person name="Riley R."/>
            <person name="Clum A."/>
            <person name="Nolan M."/>
            <person name="Lipzen A."/>
            <person name="Salamov A."/>
            <person name="Henrissat B."/>
            <person name="Wiebenga A."/>
            <person name="De Vries R.P."/>
            <person name="Grigoriev I.V."/>
            <person name="Mortensen U.H."/>
            <person name="Andersen M.R."/>
            <person name="Baker S.E."/>
        </authorList>
    </citation>
    <scope>NUCLEOTIDE SEQUENCE [LARGE SCALE GENOMIC DNA]</scope>
    <source>
        <strain evidence="2 3">CBS 115572</strain>
    </source>
</reference>
<comment type="caution">
    <text evidence="2">The sequence shown here is derived from an EMBL/GenBank/DDBJ whole genome shotgun (WGS) entry which is preliminary data.</text>
</comment>
<protein>
    <submittedName>
        <fullName evidence="2">Uncharacterized protein</fullName>
    </submittedName>
</protein>
<keyword evidence="3" id="KW-1185">Reference proteome</keyword>
<evidence type="ECO:0000256" key="1">
    <source>
        <dbReference type="SAM" id="MobiDB-lite"/>
    </source>
</evidence>
<organism evidence="2 3">
    <name type="scientific">Aspergillus sclerotioniger CBS 115572</name>
    <dbReference type="NCBI Taxonomy" id="1450535"/>
    <lineage>
        <taxon>Eukaryota</taxon>
        <taxon>Fungi</taxon>
        <taxon>Dikarya</taxon>
        <taxon>Ascomycota</taxon>
        <taxon>Pezizomycotina</taxon>
        <taxon>Eurotiomycetes</taxon>
        <taxon>Eurotiomycetidae</taxon>
        <taxon>Eurotiales</taxon>
        <taxon>Aspergillaceae</taxon>
        <taxon>Aspergillus</taxon>
        <taxon>Aspergillus subgen. Circumdati</taxon>
    </lineage>
</organism>
<gene>
    <name evidence="2" type="ORF">BO94DRAFT_535250</name>
</gene>
<dbReference type="GeneID" id="37113882"/>
<feature type="region of interest" description="Disordered" evidence="1">
    <location>
        <begin position="80"/>
        <end position="152"/>
    </location>
</feature>
<dbReference type="Proteomes" id="UP000246702">
    <property type="component" value="Unassembled WGS sequence"/>
</dbReference>
<evidence type="ECO:0000313" key="2">
    <source>
        <dbReference type="EMBL" id="PWY87153.1"/>
    </source>
</evidence>
<dbReference type="AlphaFoldDB" id="A0A317WL85"/>
<evidence type="ECO:0000313" key="3">
    <source>
        <dbReference type="Proteomes" id="UP000246702"/>
    </source>
</evidence>
<feature type="compositionally biased region" description="Polar residues" evidence="1">
    <location>
        <begin position="80"/>
        <end position="90"/>
    </location>
</feature>
<name>A0A317WL85_9EURO</name>
<feature type="compositionally biased region" description="Polar residues" evidence="1">
    <location>
        <begin position="109"/>
        <end position="127"/>
    </location>
</feature>